<sequence length="698" mass="76767">MPGAVAIYTSVSLAGPIPIATASPGKSRAVTGQGPSKPKSMISGKEASNSRARRERPCDTCRKRKSRCVIDEPQRKSCMACRVHGQECTFNEDPQPRKRRLNSQGQELEASKRRSTGPEVGRSAMLKTFASMTKDSVPVAANPEMYPFQNRAYTTHVGHTTELEPILFDLSAPGSNPMTESSYQKRDERTAFLVRQPGPDSFRQSKTYALRDIEKLVKPHGPVLMRSYQSTMHPNYPIVEDELFQHYENSKGQDIDPTLLSAMYCLAVPSLVREVDQGAAPSFDIIRLEDAAFRCFGESLCQPTLSTIQAGLLLMQRPNIDSKTLNTQLVGIAYELGLHLDCSSWSVSCAERSLRKRLAWALYMQDKWCSLIHGRPSSISRTNWAVQGLEEVDFAPSAEEAGDKSNSVEIDHGQALFTQMVGLTQILSDVLDTFYTLQAMREVEDAGQNGTRLILERAKPVQIKLKEWFARLPASLKMDNGITGKPSSTGYLHLAYFATEITLHRCIIRSLTSTSTLDSYLSHICRSAAKTRLISAMDFVNRLRLEHLHSFWYFPSKVNFALIGTFGALLLATAPYQEEVDFYRTRLAEYRWTLAVSSKSAAFLAFAVESLDASSLLLRGLPERPSTAEAGVRGGEGLAGGQSPSPPVDEQMADAPGLHLRGLEAFAQGGAGEAKSGLVSPSISMESEEEGGRGMGGF</sequence>
<dbReference type="EMBL" id="VXIT01000001">
    <property type="protein sequence ID" value="KAA6416391.1"/>
    <property type="molecule type" value="Genomic_DNA"/>
</dbReference>
<dbReference type="PROSITE" id="PS50048">
    <property type="entry name" value="ZN2_CY6_FUNGAL_2"/>
    <property type="match status" value="1"/>
</dbReference>
<dbReference type="PANTHER" id="PTHR31668:SF4">
    <property type="entry name" value="TRANSCRIPTIONAL ACTIVATOR PROTEIN DAL81"/>
    <property type="match status" value="1"/>
</dbReference>
<feature type="region of interest" description="Disordered" evidence="3">
    <location>
        <begin position="671"/>
        <end position="698"/>
    </location>
</feature>
<dbReference type="SUPFAM" id="SSF57701">
    <property type="entry name" value="Zn2/Cys6 DNA-binding domain"/>
    <property type="match status" value="1"/>
</dbReference>
<dbReference type="Pfam" id="PF04082">
    <property type="entry name" value="Fungal_trans"/>
    <property type="match status" value="1"/>
</dbReference>
<dbReference type="InterPro" id="IPR001138">
    <property type="entry name" value="Zn2Cys6_DnaBD"/>
</dbReference>
<dbReference type="CDD" id="cd12148">
    <property type="entry name" value="fungal_TF_MHR"/>
    <property type="match status" value="1"/>
</dbReference>
<dbReference type="GO" id="GO:0008270">
    <property type="term" value="F:zinc ion binding"/>
    <property type="evidence" value="ECO:0007669"/>
    <property type="project" value="InterPro"/>
</dbReference>
<organism evidence="5 6">
    <name type="scientific">Lasallia pustulata</name>
    <dbReference type="NCBI Taxonomy" id="136370"/>
    <lineage>
        <taxon>Eukaryota</taxon>
        <taxon>Fungi</taxon>
        <taxon>Dikarya</taxon>
        <taxon>Ascomycota</taxon>
        <taxon>Pezizomycotina</taxon>
        <taxon>Lecanoromycetes</taxon>
        <taxon>OSLEUM clade</taxon>
        <taxon>Umbilicariomycetidae</taxon>
        <taxon>Umbilicariales</taxon>
        <taxon>Umbilicariaceae</taxon>
        <taxon>Lasallia</taxon>
    </lineage>
</organism>
<evidence type="ECO:0000256" key="2">
    <source>
        <dbReference type="ARBA" id="ARBA00023242"/>
    </source>
</evidence>
<proteinExistence type="predicted"/>
<dbReference type="InterPro" id="IPR007219">
    <property type="entry name" value="XnlR_reg_dom"/>
</dbReference>
<dbReference type="PROSITE" id="PS00463">
    <property type="entry name" value="ZN2_CY6_FUNGAL_1"/>
    <property type="match status" value="1"/>
</dbReference>
<dbReference type="SMART" id="SM00066">
    <property type="entry name" value="GAL4"/>
    <property type="match status" value="1"/>
</dbReference>
<dbReference type="InterPro" id="IPR050797">
    <property type="entry name" value="Carb_Metab_Trans_Reg"/>
</dbReference>
<keyword evidence="1" id="KW-0479">Metal-binding</keyword>
<comment type="caution">
    <text evidence="5">The sequence shown here is derived from an EMBL/GenBank/DDBJ whole genome shotgun (WGS) entry which is preliminary data.</text>
</comment>
<dbReference type="GO" id="GO:0006351">
    <property type="term" value="P:DNA-templated transcription"/>
    <property type="evidence" value="ECO:0007669"/>
    <property type="project" value="InterPro"/>
</dbReference>
<gene>
    <name evidence="5" type="ORF">FRX48_01111</name>
</gene>
<feature type="region of interest" description="Disordered" evidence="3">
    <location>
        <begin position="18"/>
        <end position="56"/>
    </location>
</feature>
<keyword evidence="2" id="KW-0539">Nucleus</keyword>
<dbReference type="Pfam" id="PF00172">
    <property type="entry name" value="Zn_clus"/>
    <property type="match status" value="1"/>
</dbReference>
<evidence type="ECO:0000256" key="1">
    <source>
        <dbReference type="ARBA" id="ARBA00022723"/>
    </source>
</evidence>
<accession>A0A5M8Q5Y2</accession>
<protein>
    <submittedName>
        <fullName evidence="5">Nitrogen regulatory OTam</fullName>
    </submittedName>
</protein>
<dbReference type="InterPro" id="IPR036864">
    <property type="entry name" value="Zn2-C6_fun-type_DNA-bd_sf"/>
</dbReference>
<dbReference type="GO" id="GO:0000981">
    <property type="term" value="F:DNA-binding transcription factor activity, RNA polymerase II-specific"/>
    <property type="evidence" value="ECO:0007669"/>
    <property type="project" value="InterPro"/>
</dbReference>
<evidence type="ECO:0000313" key="6">
    <source>
        <dbReference type="Proteomes" id="UP000324767"/>
    </source>
</evidence>
<feature type="region of interest" description="Disordered" evidence="3">
    <location>
        <begin position="627"/>
        <end position="653"/>
    </location>
</feature>
<dbReference type="GO" id="GO:0005634">
    <property type="term" value="C:nucleus"/>
    <property type="evidence" value="ECO:0007669"/>
    <property type="project" value="TreeGrafter"/>
</dbReference>
<dbReference type="GO" id="GO:0003677">
    <property type="term" value="F:DNA binding"/>
    <property type="evidence" value="ECO:0007669"/>
    <property type="project" value="InterPro"/>
</dbReference>
<dbReference type="OrthoDB" id="2264294at2759"/>
<dbReference type="CDD" id="cd00067">
    <property type="entry name" value="GAL4"/>
    <property type="match status" value="1"/>
</dbReference>
<dbReference type="Gene3D" id="4.10.240.10">
    <property type="entry name" value="Zn(2)-C6 fungal-type DNA-binding domain"/>
    <property type="match status" value="1"/>
</dbReference>
<evidence type="ECO:0000256" key="3">
    <source>
        <dbReference type="SAM" id="MobiDB-lite"/>
    </source>
</evidence>
<dbReference type="GO" id="GO:0001080">
    <property type="term" value="P:nitrogen catabolite activation of transcription from RNA polymerase II promoter"/>
    <property type="evidence" value="ECO:0007669"/>
    <property type="project" value="TreeGrafter"/>
</dbReference>
<evidence type="ECO:0000313" key="5">
    <source>
        <dbReference type="EMBL" id="KAA6416391.1"/>
    </source>
</evidence>
<reference evidence="5 6" key="1">
    <citation type="submission" date="2019-09" db="EMBL/GenBank/DDBJ databases">
        <title>The hologenome of the rock-dwelling lichen Lasallia pustulata.</title>
        <authorList>
            <person name="Greshake Tzovaras B."/>
            <person name="Segers F."/>
            <person name="Bicker A."/>
            <person name="Dal Grande F."/>
            <person name="Otte J."/>
            <person name="Hankeln T."/>
            <person name="Schmitt I."/>
            <person name="Ebersberger I."/>
        </authorList>
    </citation>
    <scope>NUCLEOTIDE SEQUENCE [LARGE SCALE GENOMIC DNA]</scope>
    <source>
        <strain evidence="5">A1-1</strain>
    </source>
</reference>
<dbReference type="PANTHER" id="PTHR31668">
    <property type="entry name" value="GLUCOSE TRANSPORT TRANSCRIPTION REGULATOR RGT1-RELATED-RELATED"/>
    <property type="match status" value="1"/>
</dbReference>
<evidence type="ECO:0000259" key="4">
    <source>
        <dbReference type="PROSITE" id="PS50048"/>
    </source>
</evidence>
<name>A0A5M8Q5Y2_9LECA</name>
<dbReference type="AlphaFoldDB" id="A0A5M8Q5Y2"/>
<dbReference type="Proteomes" id="UP000324767">
    <property type="component" value="Unassembled WGS sequence"/>
</dbReference>
<feature type="domain" description="Zn(2)-C6 fungal-type" evidence="4">
    <location>
        <begin position="57"/>
        <end position="90"/>
    </location>
</feature>
<feature type="region of interest" description="Disordered" evidence="3">
    <location>
        <begin position="89"/>
        <end position="122"/>
    </location>
</feature>
<dbReference type="SMART" id="SM00906">
    <property type="entry name" value="Fungal_trans"/>
    <property type="match status" value="1"/>
</dbReference>